<evidence type="ECO:0000313" key="3">
    <source>
        <dbReference type="EMBL" id="CAB4847889.1"/>
    </source>
</evidence>
<name>A0A6J7BV96_9ZZZZ</name>
<dbReference type="CDD" id="cd05233">
    <property type="entry name" value="SDR_c"/>
    <property type="match status" value="1"/>
</dbReference>
<dbReference type="Gene3D" id="3.40.50.720">
    <property type="entry name" value="NAD(P)-binding Rossmann-like Domain"/>
    <property type="match status" value="1"/>
</dbReference>
<dbReference type="PRINTS" id="PR00081">
    <property type="entry name" value="GDHRDH"/>
</dbReference>
<sequence>MTIAANRKVLITGGASGFGLDIAREMTSAGAKVALVDKSAQNLALATKELGSNSLSITADVRNQAELIAAVERANSEFKGLDTLVISAGVIHIKPMGEVSEADWDLTLDVNLKGAFFAIQAASKYLVESGRGRIVAISSDAGKRGFSQIQAYCASKFGLIGLIESCAVELAHAQVTVNCVCPVGCPTTGMGEEVLDWKIKVGNTTPEAIKAATAQTNPLGRNASETDVTKTVSFFISDEAAFLTGCALDVDGGAHLGFFPGVSSN</sequence>
<dbReference type="Pfam" id="PF00106">
    <property type="entry name" value="adh_short"/>
    <property type="match status" value="1"/>
</dbReference>
<evidence type="ECO:0000256" key="1">
    <source>
        <dbReference type="ARBA" id="ARBA00006484"/>
    </source>
</evidence>
<dbReference type="PANTHER" id="PTHR43639:SF1">
    <property type="entry name" value="SHORT-CHAIN DEHYDROGENASE_REDUCTASE FAMILY PROTEIN"/>
    <property type="match status" value="1"/>
</dbReference>
<organism evidence="3">
    <name type="scientific">freshwater metagenome</name>
    <dbReference type="NCBI Taxonomy" id="449393"/>
    <lineage>
        <taxon>unclassified sequences</taxon>
        <taxon>metagenomes</taxon>
        <taxon>ecological metagenomes</taxon>
    </lineage>
</organism>
<comment type="similarity">
    <text evidence="1">Belongs to the short-chain dehydrogenases/reductases (SDR) family.</text>
</comment>
<dbReference type="PANTHER" id="PTHR43639">
    <property type="entry name" value="OXIDOREDUCTASE, SHORT-CHAIN DEHYDROGENASE/REDUCTASE FAMILY (AFU_ORTHOLOGUE AFUA_5G02870)"/>
    <property type="match status" value="1"/>
</dbReference>
<dbReference type="AlphaFoldDB" id="A0A6J7BV96"/>
<keyword evidence="2" id="KW-0560">Oxidoreductase</keyword>
<dbReference type="SUPFAM" id="SSF51735">
    <property type="entry name" value="NAD(P)-binding Rossmann-fold domains"/>
    <property type="match status" value="1"/>
</dbReference>
<dbReference type="PRINTS" id="PR00080">
    <property type="entry name" value="SDRFAMILY"/>
</dbReference>
<dbReference type="InterPro" id="IPR036291">
    <property type="entry name" value="NAD(P)-bd_dom_sf"/>
</dbReference>
<evidence type="ECO:0000256" key="2">
    <source>
        <dbReference type="ARBA" id="ARBA00023002"/>
    </source>
</evidence>
<accession>A0A6J7BV96</accession>
<dbReference type="GO" id="GO:0016491">
    <property type="term" value="F:oxidoreductase activity"/>
    <property type="evidence" value="ECO:0007669"/>
    <property type="project" value="UniProtKB-KW"/>
</dbReference>
<dbReference type="InterPro" id="IPR002347">
    <property type="entry name" value="SDR_fam"/>
</dbReference>
<dbReference type="FunFam" id="3.40.50.720:FF:000084">
    <property type="entry name" value="Short-chain dehydrogenase reductase"/>
    <property type="match status" value="1"/>
</dbReference>
<dbReference type="EMBL" id="CAFBJH010000007">
    <property type="protein sequence ID" value="CAB4847889.1"/>
    <property type="molecule type" value="Genomic_DNA"/>
</dbReference>
<proteinExistence type="inferred from homology"/>
<reference evidence="3" key="1">
    <citation type="submission" date="2020-05" db="EMBL/GenBank/DDBJ databases">
        <authorList>
            <person name="Chiriac C."/>
            <person name="Salcher M."/>
            <person name="Ghai R."/>
            <person name="Kavagutti S V."/>
        </authorList>
    </citation>
    <scope>NUCLEOTIDE SEQUENCE</scope>
</reference>
<protein>
    <submittedName>
        <fullName evidence="3">Unannotated protein</fullName>
    </submittedName>
</protein>
<gene>
    <name evidence="3" type="ORF">UFOPK3287_00204</name>
</gene>